<gene>
    <name evidence="1" type="ORF">M9Y10_038485</name>
</gene>
<evidence type="ECO:0000313" key="2">
    <source>
        <dbReference type="Proteomes" id="UP001470230"/>
    </source>
</evidence>
<name>A0ABR2K8L6_9EUKA</name>
<dbReference type="Pfam" id="PF13306">
    <property type="entry name" value="LRR_5"/>
    <property type="match status" value="1"/>
</dbReference>
<organism evidence="1 2">
    <name type="scientific">Tritrichomonas musculus</name>
    <dbReference type="NCBI Taxonomy" id="1915356"/>
    <lineage>
        <taxon>Eukaryota</taxon>
        <taxon>Metamonada</taxon>
        <taxon>Parabasalia</taxon>
        <taxon>Tritrichomonadida</taxon>
        <taxon>Tritrichomonadidae</taxon>
        <taxon>Tritrichomonas</taxon>
    </lineage>
</organism>
<accession>A0ABR2K8L6</accession>
<proteinExistence type="predicted"/>
<comment type="caution">
    <text evidence="1">The sequence shown here is derived from an EMBL/GenBank/DDBJ whole genome shotgun (WGS) entry which is preliminary data.</text>
</comment>
<dbReference type="InterPro" id="IPR026906">
    <property type="entry name" value="LRR_5"/>
</dbReference>
<evidence type="ECO:0000313" key="1">
    <source>
        <dbReference type="EMBL" id="KAK8887440.1"/>
    </source>
</evidence>
<protein>
    <submittedName>
        <fullName evidence="1">Uncharacterized protein</fullName>
    </submittedName>
</protein>
<sequence length="56" mass="6067">MTIISTVLQYNEPSQTITIPTKVTAIESSLFIGCINITSIVVEGNLTLIEESALKQ</sequence>
<dbReference type="EMBL" id="JAPFFF010000006">
    <property type="protein sequence ID" value="KAK8887440.1"/>
    <property type="molecule type" value="Genomic_DNA"/>
</dbReference>
<dbReference type="InterPro" id="IPR032675">
    <property type="entry name" value="LRR_dom_sf"/>
</dbReference>
<reference evidence="1 2" key="1">
    <citation type="submission" date="2024-04" db="EMBL/GenBank/DDBJ databases">
        <title>Tritrichomonas musculus Genome.</title>
        <authorList>
            <person name="Alves-Ferreira E."/>
            <person name="Grigg M."/>
            <person name="Lorenzi H."/>
            <person name="Galac M."/>
        </authorList>
    </citation>
    <scope>NUCLEOTIDE SEQUENCE [LARGE SCALE GENOMIC DNA]</scope>
    <source>
        <strain evidence="1 2">EAF2021</strain>
    </source>
</reference>
<dbReference type="Gene3D" id="3.80.10.10">
    <property type="entry name" value="Ribonuclease Inhibitor"/>
    <property type="match status" value="1"/>
</dbReference>
<dbReference type="Proteomes" id="UP001470230">
    <property type="component" value="Unassembled WGS sequence"/>
</dbReference>
<keyword evidence="2" id="KW-1185">Reference proteome</keyword>